<gene>
    <name evidence="2" type="ORF">PFICI_13274</name>
</gene>
<evidence type="ECO:0000313" key="2">
    <source>
        <dbReference type="EMBL" id="ETS74790.1"/>
    </source>
</evidence>
<reference evidence="3" key="1">
    <citation type="journal article" date="2015" name="BMC Genomics">
        <title>Genomic and transcriptomic analysis of the endophytic fungus Pestalotiopsis fici reveals its lifestyle and high potential for synthesis of natural products.</title>
        <authorList>
            <person name="Wang X."/>
            <person name="Zhang X."/>
            <person name="Liu L."/>
            <person name="Xiang M."/>
            <person name="Wang W."/>
            <person name="Sun X."/>
            <person name="Che Y."/>
            <person name="Guo L."/>
            <person name="Liu G."/>
            <person name="Guo L."/>
            <person name="Wang C."/>
            <person name="Yin W.B."/>
            <person name="Stadler M."/>
            <person name="Zhang X."/>
            <person name="Liu X."/>
        </authorList>
    </citation>
    <scope>NUCLEOTIDE SEQUENCE [LARGE SCALE GENOMIC DNA]</scope>
    <source>
        <strain evidence="3">W106-1 / CGMCC3.15140</strain>
    </source>
</reference>
<dbReference type="InParanoid" id="W3WLL4"/>
<dbReference type="STRING" id="1229662.W3WLL4"/>
<feature type="compositionally biased region" description="Basic residues" evidence="1">
    <location>
        <begin position="264"/>
        <end position="285"/>
    </location>
</feature>
<dbReference type="Proteomes" id="UP000030651">
    <property type="component" value="Unassembled WGS sequence"/>
</dbReference>
<evidence type="ECO:0000256" key="1">
    <source>
        <dbReference type="SAM" id="MobiDB-lite"/>
    </source>
</evidence>
<feature type="region of interest" description="Disordered" evidence="1">
    <location>
        <begin position="165"/>
        <end position="184"/>
    </location>
</feature>
<dbReference type="RefSeq" id="XP_007840046.1">
    <property type="nucleotide sequence ID" value="XM_007841855.1"/>
</dbReference>
<feature type="region of interest" description="Disordered" evidence="1">
    <location>
        <begin position="452"/>
        <end position="481"/>
    </location>
</feature>
<name>W3WLL4_PESFW</name>
<dbReference type="AlphaFoldDB" id="W3WLL4"/>
<dbReference type="KEGG" id="pfy:PFICI_13274"/>
<keyword evidence="3" id="KW-1185">Reference proteome</keyword>
<accession>W3WLL4</accession>
<protein>
    <submittedName>
        <fullName evidence="2">Uncharacterized protein</fullName>
    </submittedName>
</protein>
<dbReference type="OMA" id="DMWDSIQ"/>
<feature type="compositionally biased region" description="Basic and acidic residues" evidence="1">
    <location>
        <begin position="314"/>
        <end position="330"/>
    </location>
</feature>
<dbReference type="EMBL" id="KI912119">
    <property type="protein sequence ID" value="ETS74790.1"/>
    <property type="molecule type" value="Genomic_DNA"/>
</dbReference>
<feature type="compositionally biased region" description="Polar residues" evidence="1">
    <location>
        <begin position="88"/>
        <end position="126"/>
    </location>
</feature>
<proteinExistence type="predicted"/>
<dbReference type="eggNOG" id="ENOG502S91F">
    <property type="taxonomic scope" value="Eukaryota"/>
</dbReference>
<feature type="region of interest" description="Disordered" evidence="1">
    <location>
        <begin position="504"/>
        <end position="575"/>
    </location>
</feature>
<feature type="compositionally biased region" description="Polar residues" evidence="1">
    <location>
        <begin position="552"/>
        <end position="575"/>
    </location>
</feature>
<sequence>MGDLSYEQQSSGHHNQDHIASEGHLPLRAYSAATTTVGACSTPTTTITYSSIAPFNYNAPYDSSLPTPVSVAGSPSLSDSASVKMVHSFSNPGSTSQQPTPPGTSRSSTADWYSNAQNHTMIRSTQPPSPLTHHAPDILGLLDDTHSPPQQQVIPVTSVENYYGHYGVSGPDPQDDLSPPMASATLFSSSPHINPSALLKGYQMGPSSHLHMAPAPPQLPLMNNMHGQGSLGTHIPHIDNLHNHESYGLGHAPIVLGMEPSYKRAARRGGIRRSQPPRKRQRGSRAARQSPYHGIGAHDDQVPSRAGSKSPVRRIKEEREPRQVLQLRHDKDRPEDHFLFSLREELINEKGKGMWDKIAERYHERYDKKERAALQMQLSRAVLKLAIWPEDEDRALTEAIEEYDKRRYIDILKIMKEKKGCRVWDWKPEHIAKRLSELGEEEYDPDLKPKKIRRRRKEIQREKGQPNLWAEPSPPSAVYDERGLSLQTRNNLSSEEEERLLEAFFVPEEESPANHPDAMDLSGSFPHSRRTSAQQDHQSERVAKQACDQMIAQHSETTPYYDSSSRGQQSYPHLS</sequence>
<feature type="region of interest" description="Disordered" evidence="1">
    <location>
        <begin position="86"/>
        <end position="150"/>
    </location>
</feature>
<dbReference type="GeneID" id="19278287"/>
<feature type="region of interest" description="Disordered" evidence="1">
    <location>
        <begin position="264"/>
        <end position="330"/>
    </location>
</feature>
<dbReference type="HOGENOM" id="CLU_434738_0_0_1"/>
<dbReference type="OrthoDB" id="5421421at2759"/>
<evidence type="ECO:0000313" key="3">
    <source>
        <dbReference type="Proteomes" id="UP000030651"/>
    </source>
</evidence>
<organism evidence="2 3">
    <name type="scientific">Pestalotiopsis fici (strain W106-1 / CGMCC3.15140)</name>
    <dbReference type="NCBI Taxonomy" id="1229662"/>
    <lineage>
        <taxon>Eukaryota</taxon>
        <taxon>Fungi</taxon>
        <taxon>Dikarya</taxon>
        <taxon>Ascomycota</taxon>
        <taxon>Pezizomycotina</taxon>
        <taxon>Sordariomycetes</taxon>
        <taxon>Xylariomycetidae</taxon>
        <taxon>Amphisphaeriales</taxon>
        <taxon>Sporocadaceae</taxon>
        <taxon>Pestalotiopsis</taxon>
    </lineage>
</organism>